<dbReference type="PANTHER" id="PTHR10742">
    <property type="entry name" value="FLAVIN MONOAMINE OXIDASE"/>
    <property type="match status" value="1"/>
</dbReference>
<dbReference type="EMBL" id="VYYT01000136">
    <property type="protein sequence ID" value="KAK2764239.1"/>
    <property type="molecule type" value="Genomic_DNA"/>
</dbReference>
<keyword evidence="1" id="KW-0732">Signal</keyword>
<feature type="domain" description="Amine oxidase" evidence="2">
    <location>
        <begin position="85"/>
        <end position="593"/>
    </location>
</feature>
<dbReference type="Proteomes" id="UP001281614">
    <property type="component" value="Unassembled WGS sequence"/>
</dbReference>
<dbReference type="InterPro" id="IPR050281">
    <property type="entry name" value="Flavin_monoamine_oxidase"/>
</dbReference>
<reference evidence="3" key="1">
    <citation type="submission" date="2023-02" db="EMBL/GenBank/DDBJ databases">
        <title>Colletotrichum kahawae CIFC_Que2 genome sequencing and assembly.</title>
        <authorList>
            <person name="Baroncelli R."/>
        </authorList>
    </citation>
    <scope>NUCLEOTIDE SEQUENCE</scope>
    <source>
        <strain evidence="3">CIFC_Que2</strain>
    </source>
</reference>
<evidence type="ECO:0000313" key="3">
    <source>
        <dbReference type="EMBL" id="KAK2764239.1"/>
    </source>
</evidence>
<organism evidence="3 4">
    <name type="scientific">Colletotrichum kahawae</name>
    <name type="common">Coffee berry disease fungus</name>
    <dbReference type="NCBI Taxonomy" id="34407"/>
    <lineage>
        <taxon>Eukaryota</taxon>
        <taxon>Fungi</taxon>
        <taxon>Dikarya</taxon>
        <taxon>Ascomycota</taxon>
        <taxon>Pezizomycotina</taxon>
        <taxon>Sordariomycetes</taxon>
        <taxon>Hypocreomycetidae</taxon>
        <taxon>Glomerellales</taxon>
        <taxon>Glomerellaceae</taxon>
        <taxon>Colletotrichum</taxon>
        <taxon>Colletotrichum gloeosporioides species complex</taxon>
    </lineage>
</organism>
<protein>
    <submittedName>
        <fullName evidence="3">L-amino acid oxidase</fullName>
    </submittedName>
</protein>
<dbReference type="Gene3D" id="3.50.50.60">
    <property type="entry name" value="FAD/NAD(P)-binding domain"/>
    <property type="match status" value="2"/>
</dbReference>
<feature type="chain" id="PRO_5042239744" evidence="1">
    <location>
        <begin position="21"/>
        <end position="633"/>
    </location>
</feature>
<dbReference type="PANTHER" id="PTHR10742:SF342">
    <property type="entry name" value="AMINE OXIDASE"/>
    <property type="match status" value="1"/>
</dbReference>
<evidence type="ECO:0000256" key="1">
    <source>
        <dbReference type="SAM" id="SignalP"/>
    </source>
</evidence>
<dbReference type="SUPFAM" id="SSF51905">
    <property type="entry name" value="FAD/NAD(P)-binding domain"/>
    <property type="match status" value="1"/>
</dbReference>
<dbReference type="InterPro" id="IPR036188">
    <property type="entry name" value="FAD/NAD-bd_sf"/>
</dbReference>
<accession>A0AAD9YF46</accession>
<evidence type="ECO:0000313" key="4">
    <source>
        <dbReference type="Proteomes" id="UP001281614"/>
    </source>
</evidence>
<sequence>MPLLNPRTFVTALLLAPSFAFPASDSSQVRRDDKSVCNDGNLAAENPRAAFFRKVVDSSAYTNHSRVPTPSGTPLKVGIIGAGAAGLYAAILLDSLGIEYDIHEVSDRIGGRIYTYRFDQEMWANSTPADPAYYDYYDVGAMRFPPMPYMDRVIGNKSWSLIPYINQRVAEQNQVVKKPYIFKADNTFRRFNDITAQIQDPNSASPSRYNIDIPGDNPPFEASSASDVWANQVKTLTDALSVDFTSGFDLLMQYDSMTAREFLLDRNFTNSEIDWLETVNDATGHYDMYSMSQAVLEQWIFSSADINNWSLINGGMDMLTKGMTLVAKNKPILNNKVTDIGKNSDGTLKVVVNGTQEFDYAHVISTVPLGALQIINTTELDLSYSQKSAIRTLQYVILSPRSLPNFGYDPSTKIGLKFKSRWWENLSTGAFKGGQSFTDLPIRRCVYPSYGVDVPGVENVGTMIASYVWGQDSSRLGSYLNPHNPTTQAPFQPESVSTLVDFTLRDLAELNGVSHEFILSQYEGYHVYNWYGSAYSNGAFAIFGPGQFSSVLPWLMMPAANGHMHFAGEALSSGHAWIIGAVNSAWRTVYEILSTEGLEDKKKEFIDKWNIIDEVDMGWYNWSPDGSPVKSWP</sequence>
<dbReference type="Gene3D" id="3.90.660.10">
    <property type="match status" value="1"/>
</dbReference>
<name>A0AAD9YF46_COLKA</name>
<dbReference type="Pfam" id="PF01593">
    <property type="entry name" value="Amino_oxidase"/>
    <property type="match status" value="1"/>
</dbReference>
<dbReference type="GO" id="GO:0009063">
    <property type="term" value="P:amino acid catabolic process"/>
    <property type="evidence" value="ECO:0007669"/>
    <property type="project" value="TreeGrafter"/>
</dbReference>
<comment type="caution">
    <text evidence="3">The sequence shown here is derived from an EMBL/GenBank/DDBJ whole genome shotgun (WGS) entry which is preliminary data.</text>
</comment>
<dbReference type="GO" id="GO:0001716">
    <property type="term" value="F:L-amino-acid oxidase activity"/>
    <property type="evidence" value="ECO:0007669"/>
    <property type="project" value="TreeGrafter"/>
</dbReference>
<evidence type="ECO:0000259" key="2">
    <source>
        <dbReference type="Pfam" id="PF01593"/>
    </source>
</evidence>
<dbReference type="InterPro" id="IPR002937">
    <property type="entry name" value="Amino_oxidase"/>
</dbReference>
<keyword evidence="4" id="KW-1185">Reference proteome</keyword>
<dbReference type="AlphaFoldDB" id="A0AAD9YF46"/>
<dbReference type="SUPFAM" id="SSF54373">
    <property type="entry name" value="FAD-linked reductases, C-terminal domain"/>
    <property type="match status" value="1"/>
</dbReference>
<gene>
    <name evidence="3" type="ORF">CKAH01_15779</name>
</gene>
<proteinExistence type="predicted"/>
<feature type="signal peptide" evidence="1">
    <location>
        <begin position="1"/>
        <end position="20"/>
    </location>
</feature>